<dbReference type="RefSeq" id="WP_317944994.1">
    <property type="nucleotide sequence ID" value="NZ_JAUBDI010000013.1"/>
</dbReference>
<name>A0ABU4GB04_9BACL</name>
<feature type="region of interest" description="Disordered" evidence="1">
    <location>
        <begin position="1"/>
        <end position="41"/>
    </location>
</feature>
<proteinExistence type="predicted"/>
<dbReference type="Proteomes" id="UP001282284">
    <property type="component" value="Unassembled WGS sequence"/>
</dbReference>
<evidence type="ECO:0000256" key="1">
    <source>
        <dbReference type="SAM" id="MobiDB-lite"/>
    </source>
</evidence>
<feature type="compositionally biased region" description="Basic and acidic residues" evidence="1">
    <location>
        <begin position="30"/>
        <end position="41"/>
    </location>
</feature>
<comment type="caution">
    <text evidence="2">The sequence shown here is derived from an EMBL/GenBank/DDBJ whole genome shotgun (WGS) entry which is preliminary data.</text>
</comment>
<dbReference type="EMBL" id="JAUBDI010000013">
    <property type="protein sequence ID" value="MDW0114162.1"/>
    <property type="molecule type" value="Genomic_DNA"/>
</dbReference>
<organism evidence="2 3">
    <name type="scientific">Sporosarcina saromensis</name>
    <dbReference type="NCBI Taxonomy" id="359365"/>
    <lineage>
        <taxon>Bacteria</taxon>
        <taxon>Bacillati</taxon>
        <taxon>Bacillota</taxon>
        <taxon>Bacilli</taxon>
        <taxon>Bacillales</taxon>
        <taxon>Caryophanaceae</taxon>
        <taxon>Sporosarcina</taxon>
    </lineage>
</organism>
<protein>
    <submittedName>
        <fullName evidence="2">Uncharacterized protein</fullName>
    </submittedName>
</protein>
<gene>
    <name evidence="2" type="ORF">QT711_13280</name>
</gene>
<reference evidence="2 3" key="1">
    <citation type="submission" date="2023-06" db="EMBL/GenBank/DDBJ databases">
        <title>Sporosarcina sp. nov., isolated from Korean traditional fermented seafood 'Jeotgal'.</title>
        <authorList>
            <person name="Yang A.I."/>
            <person name="Shin N.-R."/>
        </authorList>
    </citation>
    <scope>NUCLEOTIDE SEQUENCE [LARGE SCALE GENOMIC DNA]</scope>
    <source>
        <strain evidence="2 3">KCTC13119</strain>
    </source>
</reference>
<keyword evidence="3" id="KW-1185">Reference proteome</keyword>
<evidence type="ECO:0000313" key="2">
    <source>
        <dbReference type="EMBL" id="MDW0114162.1"/>
    </source>
</evidence>
<evidence type="ECO:0000313" key="3">
    <source>
        <dbReference type="Proteomes" id="UP001282284"/>
    </source>
</evidence>
<accession>A0ABU4GB04</accession>
<sequence>MGEERVEAGDSINWVSGDKQSTSGDNVDVSGDKWDTSGDKRHLSGDNGKFIGLWEAKVRVK</sequence>